<dbReference type="AlphaFoldDB" id="A0A3N4MHN9"/>
<keyword evidence="3" id="KW-1185">Reference proteome</keyword>
<dbReference type="Proteomes" id="UP000272412">
    <property type="component" value="Unassembled WGS sequence"/>
</dbReference>
<name>A0A3N4MHN9_9NEIS</name>
<gene>
    <name evidence="2" type="ORF">EGK74_13195</name>
</gene>
<comment type="caution">
    <text evidence="2">The sequence shown here is derived from an EMBL/GenBank/DDBJ whole genome shotgun (WGS) entry which is preliminary data.</text>
</comment>
<organism evidence="2 3">
    <name type="scientific">Neisseria weixii</name>
    <dbReference type="NCBI Taxonomy" id="1853276"/>
    <lineage>
        <taxon>Bacteria</taxon>
        <taxon>Pseudomonadati</taxon>
        <taxon>Pseudomonadota</taxon>
        <taxon>Betaproteobacteria</taxon>
        <taxon>Neisseriales</taxon>
        <taxon>Neisseriaceae</taxon>
        <taxon>Neisseria</taxon>
    </lineage>
</organism>
<sequence>MGSKCPPYACCTDAHGNPVFKSGSKYYTVSGNKMMPIKAESITTIPSHTALTNPSGTVTAQTLAEAREKGVEKAQVPLYHGRVKPSSRR</sequence>
<evidence type="ECO:0000313" key="2">
    <source>
        <dbReference type="EMBL" id="RPD83192.1"/>
    </source>
</evidence>
<dbReference type="RefSeq" id="WP_233572906.1">
    <property type="nucleotide sequence ID" value="NZ_RPFL01000070.1"/>
</dbReference>
<dbReference type="EMBL" id="RPFL01000070">
    <property type="protein sequence ID" value="RPD83192.1"/>
    <property type="molecule type" value="Genomic_DNA"/>
</dbReference>
<evidence type="ECO:0000256" key="1">
    <source>
        <dbReference type="SAM" id="MobiDB-lite"/>
    </source>
</evidence>
<proteinExistence type="predicted"/>
<protein>
    <submittedName>
        <fullName evidence="2">Uncharacterized protein</fullName>
    </submittedName>
</protein>
<feature type="region of interest" description="Disordered" evidence="1">
    <location>
        <begin position="69"/>
        <end position="89"/>
    </location>
</feature>
<accession>A0A3N4MHN9</accession>
<evidence type="ECO:0000313" key="3">
    <source>
        <dbReference type="Proteomes" id="UP000272412"/>
    </source>
</evidence>
<reference evidence="2 3" key="1">
    <citation type="submission" date="2018-11" db="EMBL/GenBank/DDBJ databases">
        <title>Neisseria weixii sp. nov. isolated from the rectal contents of plateau pika (Ochotona cruzoniae).</title>
        <authorList>
            <person name="Zhang G."/>
        </authorList>
    </citation>
    <scope>NUCLEOTIDE SEQUENCE [LARGE SCALE GENOMIC DNA]</scope>
    <source>
        <strain evidence="2 3">10009</strain>
    </source>
</reference>